<dbReference type="Pfam" id="PF04703">
    <property type="entry name" value="FaeA"/>
    <property type="match status" value="1"/>
</dbReference>
<dbReference type="AlphaFoldDB" id="A0A918KIB9"/>
<sequence length="208" mass="24029">MSARDDILTLLKQSTPITAAEVGQATGLTSMGARGHLERLERDGLVHWHEEVAGRGRPRRLWQLTESGHERFPDRHDNLTVELLNHIRTLFGDEGLDRLINEREKAQRERYRQSLAEAESDDDKVRRLASERSREGYMAEVIATDGGWELIEHHCPICAAAESCQNFCRSELAVFRDAMGPDYVVEREEHLLQDGQRCRYRIRHRESE</sequence>
<accession>A0A918KIB9</accession>
<keyword evidence="4" id="KW-1185">Reference proteome</keyword>
<evidence type="ECO:0000256" key="1">
    <source>
        <dbReference type="ARBA" id="ARBA00023015"/>
    </source>
</evidence>
<dbReference type="Proteomes" id="UP000626148">
    <property type="component" value="Unassembled WGS sequence"/>
</dbReference>
<reference evidence="3" key="1">
    <citation type="journal article" date="2014" name="Int. J. Syst. Evol. Microbiol.">
        <title>Complete genome sequence of Corynebacterium casei LMG S-19264T (=DSM 44701T), isolated from a smear-ripened cheese.</title>
        <authorList>
            <consortium name="US DOE Joint Genome Institute (JGI-PGF)"/>
            <person name="Walter F."/>
            <person name="Albersmeier A."/>
            <person name="Kalinowski J."/>
            <person name="Ruckert C."/>
        </authorList>
    </citation>
    <scope>NUCLEOTIDE SEQUENCE</scope>
    <source>
        <strain evidence="3">KCTC 22169</strain>
    </source>
</reference>
<evidence type="ECO:0000313" key="4">
    <source>
        <dbReference type="Proteomes" id="UP000626148"/>
    </source>
</evidence>
<organism evidence="3 4">
    <name type="scientific">Saccharospirillum salsuginis</name>
    <dbReference type="NCBI Taxonomy" id="418750"/>
    <lineage>
        <taxon>Bacteria</taxon>
        <taxon>Pseudomonadati</taxon>
        <taxon>Pseudomonadota</taxon>
        <taxon>Gammaproteobacteria</taxon>
        <taxon>Oceanospirillales</taxon>
        <taxon>Saccharospirillaceae</taxon>
        <taxon>Saccharospirillum</taxon>
    </lineage>
</organism>
<dbReference type="GO" id="GO:0006355">
    <property type="term" value="P:regulation of DNA-templated transcription"/>
    <property type="evidence" value="ECO:0007669"/>
    <property type="project" value="InterPro"/>
</dbReference>
<dbReference type="RefSeq" id="WP_189610946.1">
    <property type="nucleotide sequence ID" value="NZ_BMXR01000009.1"/>
</dbReference>
<keyword evidence="2" id="KW-0804">Transcription</keyword>
<dbReference type="Gene3D" id="1.10.10.10">
    <property type="entry name" value="Winged helix-like DNA-binding domain superfamily/Winged helix DNA-binding domain"/>
    <property type="match status" value="1"/>
</dbReference>
<reference evidence="3" key="2">
    <citation type="submission" date="2020-09" db="EMBL/GenBank/DDBJ databases">
        <authorList>
            <person name="Sun Q."/>
            <person name="Kim S."/>
        </authorList>
    </citation>
    <scope>NUCLEOTIDE SEQUENCE</scope>
    <source>
        <strain evidence="3">KCTC 22169</strain>
    </source>
</reference>
<protein>
    <submittedName>
        <fullName evidence="3">Transcriptional regulator</fullName>
    </submittedName>
</protein>
<evidence type="ECO:0000313" key="3">
    <source>
        <dbReference type="EMBL" id="GGX63729.1"/>
    </source>
</evidence>
<name>A0A918KIB9_9GAMM</name>
<gene>
    <name evidence="3" type="ORF">GCM10007392_34200</name>
</gene>
<dbReference type="SUPFAM" id="SSF46785">
    <property type="entry name" value="Winged helix' DNA-binding domain"/>
    <property type="match status" value="1"/>
</dbReference>
<comment type="caution">
    <text evidence="3">The sequence shown here is derived from an EMBL/GenBank/DDBJ whole genome shotgun (WGS) entry which is preliminary data.</text>
</comment>
<evidence type="ECO:0000256" key="2">
    <source>
        <dbReference type="ARBA" id="ARBA00023163"/>
    </source>
</evidence>
<dbReference type="EMBL" id="BMXR01000009">
    <property type="protein sequence ID" value="GGX63729.1"/>
    <property type="molecule type" value="Genomic_DNA"/>
</dbReference>
<keyword evidence="1" id="KW-0805">Transcription regulation</keyword>
<dbReference type="InterPro" id="IPR006793">
    <property type="entry name" value="FaeA"/>
</dbReference>
<dbReference type="InterPro" id="IPR036390">
    <property type="entry name" value="WH_DNA-bd_sf"/>
</dbReference>
<proteinExistence type="predicted"/>
<dbReference type="InterPro" id="IPR036388">
    <property type="entry name" value="WH-like_DNA-bd_sf"/>
</dbReference>